<gene>
    <name evidence="2" type="ORF">SDC9_13583</name>
</gene>
<feature type="transmembrane region" description="Helical" evidence="1">
    <location>
        <begin position="5"/>
        <end position="26"/>
    </location>
</feature>
<protein>
    <recommendedName>
        <fullName evidence="3">Phage holin family protein</fullName>
    </recommendedName>
</protein>
<feature type="transmembrane region" description="Helical" evidence="1">
    <location>
        <begin position="58"/>
        <end position="79"/>
    </location>
</feature>
<reference evidence="2" key="1">
    <citation type="submission" date="2019-08" db="EMBL/GenBank/DDBJ databases">
        <authorList>
            <person name="Kucharzyk K."/>
            <person name="Murdoch R.W."/>
            <person name="Higgins S."/>
            <person name="Loffler F."/>
        </authorList>
    </citation>
    <scope>NUCLEOTIDE SEQUENCE</scope>
</reference>
<accession>A0A644TLT5</accession>
<dbReference type="PANTHER" id="PTHR37309:SF1">
    <property type="entry name" value="SLR0284 PROTEIN"/>
    <property type="match status" value="1"/>
</dbReference>
<name>A0A644TLT5_9ZZZZ</name>
<dbReference type="AlphaFoldDB" id="A0A644TLT5"/>
<keyword evidence="1" id="KW-0812">Transmembrane</keyword>
<organism evidence="2">
    <name type="scientific">bioreactor metagenome</name>
    <dbReference type="NCBI Taxonomy" id="1076179"/>
    <lineage>
        <taxon>unclassified sequences</taxon>
        <taxon>metagenomes</taxon>
        <taxon>ecological metagenomes</taxon>
    </lineage>
</organism>
<dbReference type="Pfam" id="PF04020">
    <property type="entry name" value="Phage_holin_4_2"/>
    <property type="match status" value="1"/>
</dbReference>
<dbReference type="EMBL" id="VSSQ01000039">
    <property type="protein sequence ID" value="MPL67880.1"/>
    <property type="molecule type" value="Genomic_DNA"/>
</dbReference>
<sequence length="114" mass="11954">MCGFLLRIIINAVVLFFAIVELPGIFVDTLGSTLAGAAIVGLANAAVRPLLTLASMPFDWLTVGGITFFTNLAAPLMVFKALPGFQISSVMAPLAGVLLITVCSSTLSKVIRDR</sequence>
<evidence type="ECO:0000256" key="1">
    <source>
        <dbReference type="SAM" id="Phobius"/>
    </source>
</evidence>
<keyword evidence="1" id="KW-0472">Membrane</keyword>
<comment type="caution">
    <text evidence="2">The sequence shown here is derived from an EMBL/GenBank/DDBJ whole genome shotgun (WGS) entry which is preliminary data.</text>
</comment>
<proteinExistence type="predicted"/>
<keyword evidence="1" id="KW-1133">Transmembrane helix</keyword>
<evidence type="ECO:0008006" key="3">
    <source>
        <dbReference type="Google" id="ProtNLM"/>
    </source>
</evidence>
<feature type="transmembrane region" description="Helical" evidence="1">
    <location>
        <begin position="85"/>
        <end position="107"/>
    </location>
</feature>
<dbReference type="InterPro" id="IPR007165">
    <property type="entry name" value="Phage_holin_4_2"/>
</dbReference>
<dbReference type="PANTHER" id="PTHR37309">
    <property type="entry name" value="SLR0284 PROTEIN"/>
    <property type="match status" value="1"/>
</dbReference>
<feature type="transmembrane region" description="Helical" evidence="1">
    <location>
        <begin position="32"/>
        <end position="51"/>
    </location>
</feature>
<evidence type="ECO:0000313" key="2">
    <source>
        <dbReference type="EMBL" id="MPL67880.1"/>
    </source>
</evidence>